<dbReference type="SUPFAM" id="SSF54427">
    <property type="entry name" value="NTF2-like"/>
    <property type="match status" value="1"/>
</dbReference>
<dbReference type="AlphaFoldDB" id="A0A6J4U6D8"/>
<sequence length="156" mass="17278">MSVESDEWENLGLSAGPENILVAGISDPEIIRYRGWRITEIAADRGQEWQDAILDLLTADVHFGMPPFPAWFDGRDAVARFLSERVFATPWRLVPSTANGQIAFAAYQQNDPDGPFELSAINVMTLDGDRFSGIMGFLDRDVFAAFDFPATHTVPA</sequence>
<accession>A0A6J4U6D8</accession>
<organism evidence="1">
    <name type="scientific">uncultured Thermomicrobiales bacterium</name>
    <dbReference type="NCBI Taxonomy" id="1645740"/>
    <lineage>
        <taxon>Bacteria</taxon>
        <taxon>Pseudomonadati</taxon>
        <taxon>Thermomicrobiota</taxon>
        <taxon>Thermomicrobia</taxon>
        <taxon>Thermomicrobiales</taxon>
        <taxon>environmental samples</taxon>
    </lineage>
</organism>
<dbReference type="EMBL" id="CADCWI010000002">
    <property type="protein sequence ID" value="CAA9539860.1"/>
    <property type="molecule type" value="Genomic_DNA"/>
</dbReference>
<proteinExistence type="predicted"/>
<evidence type="ECO:0008006" key="2">
    <source>
        <dbReference type="Google" id="ProtNLM"/>
    </source>
</evidence>
<protein>
    <recommendedName>
        <fullName evidence="2">SnoaL-like domain-containing protein</fullName>
    </recommendedName>
</protein>
<name>A0A6J4U6D8_9BACT</name>
<dbReference type="InterPro" id="IPR032710">
    <property type="entry name" value="NTF2-like_dom_sf"/>
</dbReference>
<gene>
    <name evidence="1" type="ORF">AVDCRST_MAG43-19</name>
</gene>
<dbReference type="Gene3D" id="3.10.450.50">
    <property type="match status" value="1"/>
</dbReference>
<reference evidence="1" key="1">
    <citation type="submission" date="2020-02" db="EMBL/GenBank/DDBJ databases">
        <authorList>
            <person name="Meier V. D."/>
        </authorList>
    </citation>
    <scope>NUCLEOTIDE SEQUENCE</scope>
    <source>
        <strain evidence="1">AVDCRST_MAG43</strain>
    </source>
</reference>
<evidence type="ECO:0000313" key="1">
    <source>
        <dbReference type="EMBL" id="CAA9539860.1"/>
    </source>
</evidence>